<keyword evidence="1" id="KW-0732">Signal</keyword>
<sequence>MTSQAARPFICIFLLTMTTTMEDALTVEERARDFCKDFFADATGRVTAADRARTLKEQAPDIWLKARSRVRRSATRNPLRVFGRARQEYVRRFRIQQREEKTGANVLAEQLSAIDLSNNVSTGPVQANPVRIVPPESSHTVLSRIFASYPPHSSLDVVFDPTTVREVYMIARLQQLLPPQSDLELDMQRYFALGGIEAPAALMGFFV</sequence>
<evidence type="ECO:0000313" key="2">
    <source>
        <dbReference type="EMBL" id="GAT43061.1"/>
    </source>
</evidence>
<gene>
    <name evidence="2" type="ORF">MCHLO_00754</name>
</gene>
<feature type="chain" id="PRO_5046381571" evidence="1">
    <location>
        <begin position="25"/>
        <end position="207"/>
    </location>
</feature>
<keyword evidence="3" id="KW-1185">Reference proteome</keyword>
<evidence type="ECO:0000256" key="1">
    <source>
        <dbReference type="SAM" id="SignalP"/>
    </source>
</evidence>
<feature type="signal peptide" evidence="1">
    <location>
        <begin position="1"/>
        <end position="24"/>
    </location>
</feature>
<name>A0ABQ0KZX5_MYCCL</name>
<dbReference type="Proteomes" id="UP000815677">
    <property type="component" value="Unassembled WGS sequence"/>
</dbReference>
<reference evidence="2" key="1">
    <citation type="submission" date="2014-09" db="EMBL/GenBank/DDBJ databases">
        <title>Genome sequence of the luminous mushroom Mycena chlorophos for searching fungal bioluminescence genes.</title>
        <authorList>
            <person name="Tanaka Y."/>
            <person name="Kasuga D."/>
            <person name="Oba Y."/>
            <person name="Hase S."/>
            <person name="Sato K."/>
            <person name="Oba Y."/>
            <person name="Sakakibara Y."/>
        </authorList>
    </citation>
    <scope>NUCLEOTIDE SEQUENCE</scope>
</reference>
<proteinExistence type="predicted"/>
<organism evidence="2 3">
    <name type="scientific">Mycena chlorophos</name>
    <name type="common">Agaric fungus</name>
    <name type="synonym">Agaricus chlorophos</name>
    <dbReference type="NCBI Taxonomy" id="658473"/>
    <lineage>
        <taxon>Eukaryota</taxon>
        <taxon>Fungi</taxon>
        <taxon>Dikarya</taxon>
        <taxon>Basidiomycota</taxon>
        <taxon>Agaricomycotina</taxon>
        <taxon>Agaricomycetes</taxon>
        <taxon>Agaricomycetidae</taxon>
        <taxon>Agaricales</taxon>
        <taxon>Marasmiineae</taxon>
        <taxon>Mycenaceae</taxon>
        <taxon>Mycena</taxon>
    </lineage>
</organism>
<protein>
    <submittedName>
        <fullName evidence="2">Uncharacterized protein</fullName>
    </submittedName>
</protein>
<accession>A0ABQ0KZX5</accession>
<dbReference type="EMBL" id="DF838529">
    <property type="protein sequence ID" value="GAT43061.1"/>
    <property type="molecule type" value="Genomic_DNA"/>
</dbReference>
<evidence type="ECO:0000313" key="3">
    <source>
        <dbReference type="Proteomes" id="UP000815677"/>
    </source>
</evidence>